<name>A0ABW5L499_9SPHI</name>
<evidence type="ECO:0000313" key="3">
    <source>
        <dbReference type="Proteomes" id="UP001597440"/>
    </source>
</evidence>
<dbReference type="InterPro" id="IPR038765">
    <property type="entry name" value="Papain-like_cys_pep_sf"/>
</dbReference>
<evidence type="ECO:0000259" key="1">
    <source>
        <dbReference type="Pfam" id="PF05257"/>
    </source>
</evidence>
<protein>
    <submittedName>
        <fullName evidence="2">CHAP domain-containing protein</fullName>
    </submittedName>
</protein>
<accession>A0ABW5L499</accession>
<dbReference type="Pfam" id="PF05257">
    <property type="entry name" value="CHAP"/>
    <property type="match status" value="1"/>
</dbReference>
<reference evidence="3" key="1">
    <citation type="journal article" date="2019" name="Int. J. Syst. Evol. Microbiol.">
        <title>The Global Catalogue of Microorganisms (GCM) 10K type strain sequencing project: providing services to taxonomists for standard genome sequencing and annotation.</title>
        <authorList>
            <consortium name="The Broad Institute Genomics Platform"/>
            <consortium name="The Broad Institute Genome Sequencing Center for Infectious Disease"/>
            <person name="Wu L."/>
            <person name="Ma J."/>
        </authorList>
    </citation>
    <scope>NUCLEOTIDE SEQUENCE [LARGE SCALE GENOMIC DNA]</scope>
    <source>
        <strain evidence="3">KCTC 52298</strain>
    </source>
</reference>
<comment type="caution">
    <text evidence="2">The sequence shown here is derived from an EMBL/GenBank/DDBJ whole genome shotgun (WGS) entry which is preliminary data.</text>
</comment>
<proteinExistence type="predicted"/>
<gene>
    <name evidence="2" type="ORF">ACFSQW_16610</name>
</gene>
<organism evidence="2 3">
    <name type="scientific">Sphingobacterium tabacisoli</name>
    <dbReference type="NCBI Taxonomy" id="2044855"/>
    <lineage>
        <taxon>Bacteria</taxon>
        <taxon>Pseudomonadati</taxon>
        <taxon>Bacteroidota</taxon>
        <taxon>Sphingobacteriia</taxon>
        <taxon>Sphingobacteriales</taxon>
        <taxon>Sphingobacteriaceae</taxon>
        <taxon>Sphingobacterium</taxon>
    </lineage>
</organism>
<dbReference type="SUPFAM" id="SSF54001">
    <property type="entry name" value="Cysteine proteinases"/>
    <property type="match status" value="1"/>
</dbReference>
<dbReference type="Proteomes" id="UP001597440">
    <property type="component" value="Unassembled WGS sequence"/>
</dbReference>
<evidence type="ECO:0000313" key="2">
    <source>
        <dbReference type="EMBL" id="MFD2556016.1"/>
    </source>
</evidence>
<dbReference type="Gene3D" id="3.90.1720.10">
    <property type="entry name" value="endopeptidase domain like (from Nostoc punctiforme)"/>
    <property type="match status" value="1"/>
</dbReference>
<dbReference type="RefSeq" id="WP_210352904.1">
    <property type="nucleotide sequence ID" value="NZ_JAEQMU010000001.1"/>
</dbReference>
<feature type="domain" description="Peptidase C51" evidence="1">
    <location>
        <begin position="303"/>
        <end position="380"/>
    </location>
</feature>
<keyword evidence="3" id="KW-1185">Reference proteome</keyword>
<dbReference type="EMBL" id="JBHULD010000018">
    <property type="protein sequence ID" value="MFD2556016.1"/>
    <property type="molecule type" value="Genomic_DNA"/>
</dbReference>
<sequence length="403" mass="44868">MATMHSIFLSFLLHALCSGKSDGDSVVASATRTTVQSLNLSSLKQFPIRDDLLAYGIKGRKATNSNSVHFAIHKDFQSMGRTLGKETLETASVALRSRDKHRVNSLDLCGTFYQGKVPRHSANKEKRNLIITIATRTPVQLLNLSPSKFLTIAVGCASFLSKVFSDEFLRTFCGKKYEPHHGLSGIRAKHSVNNDKRNLIIAIATRTPVQSLNLSPSKFLTIAVGCTSFLSKVFSDEFLRTFCGKKYEPRHGSSGIRAKHSPNNDKRNLIITIASAELGIKEATGNNDGPRVEQYLRYTNLGPGYDWCAAFVSWVYGQAGFSAPRNPWSPALFPKARTVKESQVQPADLFAIYSTTARRIHHVGLIRSKQEQYILTIEGNSNNRVESRRRHVKTVYSYAGWIK</sequence>
<dbReference type="InterPro" id="IPR007921">
    <property type="entry name" value="CHAP_dom"/>
</dbReference>